<dbReference type="PANTHER" id="PTHR44591:SF3">
    <property type="entry name" value="RESPONSE REGULATORY DOMAIN-CONTAINING PROTEIN"/>
    <property type="match status" value="1"/>
</dbReference>
<evidence type="ECO:0000313" key="7">
    <source>
        <dbReference type="Proteomes" id="UP000245926"/>
    </source>
</evidence>
<evidence type="ECO:0000256" key="1">
    <source>
        <dbReference type="ARBA" id="ARBA00022553"/>
    </source>
</evidence>
<name>A0A2U8W2I4_9HYPH</name>
<dbReference type="Pfam" id="PF00072">
    <property type="entry name" value="Response_reg"/>
    <property type="match status" value="1"/>
</dbReference>
<dbReference type="Proteomes" id="UP000245926">
    <property type="component" value="Chromosome"/>
</dbReference>
<organism evidence="6 7">
    <name type="scientific">Methylobacterium durans</name>
    <dbReference type="NCBI Taxonomy" id="2202825"/>
    <lineage>
        <taxon>Bacteria</taxon>
        <taxon>Pseudomonadati</taxon>
        <taxon>Pseudomonadota</taxon>
        <taxon>Alphaproteobacteria</taxon>
        <taxon>Hyphomicrobiales</taxon>
        <taxon>Methylobacteriaceae</taxon>
        <taxon>Methylobacterium</taxon>
    </lineage>
</organism>
<proteinExistence type="predicted"/>
<accession>A0A2U8W2I4</accession>
<dbReference type="Gene3D" id="3.40.50.2300">
    <property type="match status" value="1"/>
</dbReference>
<keyword evidence="2" id="KW-0805">Transcription regulation</keyword>
<dbReference type="PROSITE" id="PS50110">
    <property type="entry name" value="RESPONSE_REGULATORY"/>
    <property type="match status" value="1"/>
</dbReference>
<dbReference type="GO" id="GO:0000160">
    <property type="term" value="P:phosphorelay signal transduction system"/>
    <property type="evidence" value="ECO:0007669"/>
    <property type="project" value="InterPro"/>
</dbReference>
<dbReference type="SUPFAM" id="SSF52172">
    <property type="entry name" value="CheY-like"/>
    <property type="match status" value="1"/>
</dbReference>
<dbReference type="InterPro" id="IPR001789">
    <property type="entry name" value="Sig_transdc_resp-reg_receiver"/>
</dbReference>
<dbReference type="PANTHER" id="PTHR44591">
    <property type="entry name" value="STRESS RESPONSE REGULATOR PROTEIN 1"/>
    <property type="match status" value="1"/>
</dbReference>
<dbReference type="InterPro" id="IPR050595">
    <property type="entry name" value="Bact_response_regulator"/>
</dbReference>
<dbReference type="AlphaFoldDB" id="A0A2U8W2I4"/>
<evidence type="ECO:0000313" key="6">
    <source>
        <dbReference type="EMBL" id="AWN39562.1"/>
    </source>
</evidence>
<sequence length="133" mass="14481">MTTFKGPVLVVDDDEAVRDSLRFVLELEGLDVRLYENGAKLLDEPVLPGSGCLVVDYQMPGMDGVELIDRLRSRHVELPAILITGKGSRALRARATDAGFRLVVEKPFEDGSLLEGIRDALRSGSRMGGLTPT</sequence>
<dbReference type="RefSeq" id="WP_109887247.1">
    <property type="nucleotide sequence ID" value="NZ_CP029550.1"/>
</dbReference>
<dbReference type="KEGG" id="mets:DK389_02240"/>
<evidence type="ECO:0000256" key="3">
    <source>
        <dbReference type="ARBA" id="ARBA00023163"/>
    </source>
</evidence>
<evidence type="ECO:0000256" key="2">
    <source>
        <dbReference type="ARBA" id="ARBA00023015"/>
    </source>
</evidence>
<feature type="modified residue" description="4-aspartylphosphate" evidence="4">
    <location>
        <position position="56"/>
    </location>
</feature>
<gene>
    <name evidence="6" type="ORF">DK389_02240</name>
</gene>
<keyword evidence="7" id="KW-1185">Reference proteome</keyword>
<protein>
    <submittedName>
        <fullName evidence="6">Response regulator</fullName>
    </submittedName>
</protein>
<dbReference type="OrthoDB" id="9782655at2"/>
<evidence type="ECO:0000256" key="4">
    <source>
        <dbReference type="PROSITE-ProRule" id="PRU00169"/>
    </source>
</evidence>
<dbReference type="EMBL" id="CP029550">
    <property type="protein sequence ID" value="AWN39562.1"/>
    <property type="molecule type" value="Genomic_DNA"/>
</dbReference>
<evidence type="ECO:0000259" key="5">
    <source>
        <dbReference type="PROSITE" id="PS50110"/>
    </source>
</evidence>
<dbReference type="InterPro" id="IPR011006">
    <property type="entry name" value="CheY-like_superfamily"/>
</dbReference>
<dbReference type="SMART" id="SM00448">
    <property type="entry name" value="REC"/>
    <property type="match status" value="1"/>
</dbReference>
<keyword evidence="1 4" id="KW-0597">Phosphoprotein</keyword>
<reference evidence="7" key="1">
    <citation type="submission" date="2018-05" db="EMBL/GenBank/DDBJ databases">
        <title>Complete Genome Sequence of Methylobacterium sp. 17SD2-17.</title>
        <authorList>
            <person name="Srinivasan S."/>
        </authorList>
    </citation>
    <scope>NUCLEOTIDE SEQUENCE [LARGE SCALE GENOMIC DNA]</scope>
    <source>
        <strain evidence="7">17SD2-17</strain>
    </source>
</reference>
<keyword evidence="3" id="KW-0804">Transcription</keyword>
<feature type="domain" description="Response regulatory" evidence="5">
    <location>
        <begin position="7"/>
        <end position="121"/>
    </location>
</feature>